<comment type="caution">
    <text evidence="1">The sequence shown here is derived from an EMBL/GenBank/DDBJ whole genome shotgun (WGS) entry which is preliminary data.</text>
</comment>
<sequence length="66" mass="7005">MCTNVKDESGKTEGNVESTCLSDMLHVSPCGITCLPHASSNRFGLANLFVCLPRTGRTPKKGPSPI</sequence>
<organism evidence="1 2">
    <name type="scientific">Citrus x changshan-huyou</name>
    <dbReference type="NCBI Taxonomy" id="2935761"/>
    <lineage>
        <taxon>Eukaryota</taxon>
        <taxon>Viridiplantae</taxon>
        <taxon>Streptophyta</taxon>
        <taxon>Embryophyta</taxon>
        <taxon>Tracheophyta</taxon>
        <taxon>Spermatophyta</taxon>
        <taxon>Magnoliopsida</taxon>
        <taxon>eudicotyledons</taxon>
        <taxon>Gunneridae</taxon>
        <taxon>Pentapetalae</taxon>
        <taxon>rosids</taxon>
        <taxon>malvids</taxon>
        <taxon>Sapindales</taxon>
        <taxon>Rutaceae</taxon>
        <taxon>Aurantioideae</taxon>
        <taxon>Citrus</taxon>
    </lineage>
</organism>
<proteinExistence type="predicted"/>
<dbReference type="Proteomes" id="UP001428341">
    <property type="component" value="Unassembled WGS sequence"/>
</dbReference>
<evidence type="ECO:0000313" key="1">
    <source>
        <dbReference type="EMBL" id="KAK9221698.1"/>
    </source>
</evidence>
<dbReference type="EMBL" id="JBCGBO010000002">
    <property type="protein sequence ID" value="KAK9221698.1"/>
    <property type="molecule type" value="Genomic_DNA"/>
</dbReference>
<evidence type="ECO:0000313" key="2">
    <source>
        <dbReference type="Proteomes" id="UP001428341"/>
    </source>
</evidence>
<protein>
    <submittedName>
        <fullName evidence="1">Uncharacterized protein</fullName>
    </submittedName>
</protein>
<name>A0AAP0QWX8_9ROSI</name>
<keyword evidence="2" id="KW-1185">Reference proteome</keyword>
<gene>
    <name evidence="1" type="ORF">WN944_010127</name>
</gene>
<reference evidence="1 2" key="1">
    <citation type="submission" date="2024-05" db="EMBL/GenBank/DDBJ databases">
        <title>Haplotype-resolved chromosome-level genome assembly of Huyou (Citrus changshanensis).</title>
        <authorList>
            <person name="Miao C."/>
            <person name="Chen W."/>
            <person name="Wu Y."/>
            <person name="Wang L."/>
            <person name="Zhao S."/>
            <person name="Grierson D."/>
            <person name="Xu C."/>
            <person name="Chen K."/>
        </authorList>
    </citation>
    <scope>NUCLEOTIDE SEQUENCE [LARGE SCALE GENOMIC DNA]</scope>
    <source>
        <strain evidence="1">01-14</strain>
        <tissue evidence="1">Leaf</tissue>
    </source>
</reference>
<dbReference type="AlphaFoldDB" id="A0AAP0QWX8"/>
<accession>A0AAP0QWX8</accession>